<evidence type="ECO:0000256" key="1">
    <source>
        <dbReference type="ARBA" id="ARBA00007523"/>
    </source>
</evidence>
<dbReference type="InterPro" id="IPR037207">
    <property type="entry name" value="Nuop51_4Fe4S-bd_sf"/>
</dbReference>
<evidence type="ECO:0000313" key="7">
    <source>
        <dbReference type="EMBL" id="VFU16819.1"/>
    </source>
</evidence>
<evidence type="ECO:0000259" key="6">
    <source>
        <dbReference type="PROSITE" id="PS51379"/>
    </source>
</evidence>
<dbReference type="InterPro" id="IPR017900">
    <property type="entry name" value="4Fe4S_Fe_S_CS"/>
</dbReference>
<dbReference type="Gene3D" id="3.40.50.11540">
    <property type="entry name" value="NADH-ubiquinone oxidoreductase 51kDa subunit"/>
    <property type="match status" value="1"/>
</dbReference>
<evidence type="ECO:0000256" key="3">
    <source>
        <dbReference type="ARBA" id="ARBA00022723"/>
    </source>
</evidence>
<dbReference type="PANTHER" id="PTHR43578:SF3">
    <property type="entry name" value="NADH-QUINONE OXIDOREDUCTASE SUBUNIT F"/>
    <property type="match status" value="1"/>
</dbReference>
<keyword evidence="4" id="KW-0408">Iron</keyword>
<dbReference type="PROSITE" id="PS51379">
    <property type="entry name" value="4FE4S_FER_2"/>
    <property type="match status" value="2"/>
</dbReference>
<dbReference type="Gene3D" id="1.20.1440.230">
    <property type="entry name" value="NADH-ubiquinone oxidoreductase 51kDa subunit, iron-sulphur binding domain"/>
    <property type="match status" value="1"/>
</dbReference>
<dbReference type="SUPFAM" id="SSF140490">
    <property type="entry name" value="Nqo1C-terminal domain-like"/>
    <property type="match status" value="1"/>
</dbReference>
<keyword evidence="5" id="KW-0411">Iron-sulfur</keyword>
<dbReference type="InterPro" id="IPR036249">
    <property type="entry name" value="Thioredoxin-like_sf"/>
</dbReference>
<dbReference type="EMBL" id="CAADRM010000121">
    <property type="protein sequence ID" value="VFU16819.1"/>
    <property type="molecule type" value="Genomic_DNA"/>
</dbReference>
<dbReference type="InterPro" id="IPR037225">
    <property type="entry name" value="Nuo51_FMN-bd_sf"/>
</dbReference>
<keyword evidence="3" id="KW-0479">Metal-binding</keyword>
<dbReference type="Gene3D" id="3.10.20.600">
    <property type="match status" value="1"/>
</dbReference>
<dbReference type="GO" id="GO:0008137">
    <property type="term" value="F:NADH dehydrogenase (ubiquinone) activity"/>
    <property type="evidence" value="ECO:0007669"/>
    <property type="project" value="InterPro"/>
</dbReference>
<dbReference type="InterPro" id="IPR017896">
    <property type="entry name" value="4Fe4S_Fe-S-bd"/>
</dbReference>
<dbReference type="GO" id="GO:0050583">
    <property type="term" value="F:hydrogen dehydrogenase (NADP+) activity"/>
    <property type="evidence" value="ECO:0007669"/>
    <property type="project" value="UniProtKB-EC"/>
</dbReference>
<dbReference type="PROSITE" id="PS00645">
    <property type="entry name" value="COMPLEX1_51K_2"/>
    <property type="match status" value="1"/>
</dbReference>
<evidence type="ECO:0000256" key="4">
    <source>
        <dbReference type="ARBA" id="ARBA00023004"/>
    </source>
</evidence>
<dbReference type="Gene3D" id="6.10.250.1450">
    <property type="match status" value="1"/>
</dbReference>
<feature type="domain" description="4Fe-4S ferredoxin-type" evidence="6">
    <location>
        <begin position="594"/>
        <end position="621"/>
    </location>
</feature>
<organism evidence="7">
    <name type="scientific">anaerobic digester metagenome</name>
    <dbReference type="NCBI Taxonomy" id="1263854"/>
    <lineage>
        <taxon>unclassified sequences</taxon>
        <taxon>metagenomes</taxon>
        <taxon>ecological metagenomes</taxon>
    </lineage>
</organism>
<dbReference type="GO" id="GO:0010181">
    <property type="term" value="F:FMN binding"/>
    <property type="evidence" value="ECO:0007669"/>
    <property type="project" value="InterPro"/>
</dbReference>
<dbReference type="PROSITE" id="PS00198">
    <property type="entry name" value="4FE4S_FER_1"/>
    <property type="match status" value="1"/>
</dbReference>
<proteinExistence type="inferred from homology"/>
<dbReference type="Pfam" id="PF01512">
    <property type="entry name" value="Complex1_51K"/>
    <property type="match status" value="1"/>
</dbReference>
<dbReference type="InterPro" id="IPR019575">
    <property type="entry name" value="Nuop51_4Fe4S-bd"/>
</dbReference>
<evidence type="ECO:0000256" key="2">
    <source>
        <dbReference type="ARBA" id="ARBA00022485"/>
    </source>
</evidence>
<dbReference type="EC" id="1.12.1.3" evidence="7"/>
<dbReference type="GO" id="GO:0051539">
    <property type="term" value="F:4 iron, 4 sulfur cluster binding"/>
    <property type="evidence" value="ECO:0007669"/>
    <property type="project" value="UniProtKB-KW"/>
</dbReference>
<dbReference type="PANTHER" id="PTHR43578">
    <property type="entry name" value="NADH-QUINONE OXIDOREDUCTASE SUBUNIT F"/>
    <property type="match status" value="1"/>
</dbReference>
<dbReference type="Gene3D" id="3.40.30.10">
    <property type="entry name" value="Glutaredoxin"/>
    <property type="match status" value="1"/>
</dbReference>
<sequence length="621" mass="67015">MTMVNRKLQSVAALESYRAKIAESQKNEYPVIYVCGGTPCLAKGSSAVAEAFKKEIESQGLACKIELRHKVTGCQGFCSKGPVVSFGNDIVYLEVKPEHVPEIIEKTVKNGQVIESLGYKDPQTKKRSASFQGIPFYAHQKGMILKGLREIDPFEIDDYIARGGYASLAKAFSIDPDKIIDMITESGLRGRGGGGFPAGTKWRSCRAIDSEVRYVLCNGDEGDPGAFMDRSIMEGNPHAVIEGMIVGAWAVGAHHGYAYIRDEYPLAVKVMKKAVEDATAMGLLGKNILGTGFDFDIKITRGGGAFVCGESSALMRSIEGKVGEPRAKYIRSVEKGLYDLPTVLNNVETWANVPLIINNGPQWYRETGTEGSPGTKVFSLAGKAVNTGLVEVPMGTTIRELVEKVGGGIRSGRMFKAVQTGGPSGGCIPESLADLPIDFDSLSKAGSMMGSGGIIVMDEATCMVDVAKYFISFLAEESCGKCTPCRDGLPRMKQILTDIAEGRGKEGDIELLEELCDVLSYGALCGLGSSAPNPVLSTIKYFREEYEAHIRDRRCPAGVCRNLVTFHIDADACTGCTLCAKQCPQACITGERKKAHVIDQSRCIKCGVCRDVCKFDAVRVE</sequence>
<dbReference type="SMART" id="SM00928">
    <property type="entry name" value="NADH_4Fe-4S"/>
    <property type="match status" value="1"/>
</dbReference>
<dbReference type="SUPFAM" id="SSF52833">
    <property type="entry name" value="Thioredoxin-like"/>
    <property type="match status" value="1"/>
</dbReference>
<evidence type="ECO:0000256" key="5">
    <source>
        <dbReference type="ARBA" id="ARBA00023014"/>
    </source>
</evidence>
<reference evidence="7" key="1">
    <citation type="submission" date="2019-03" db="EMBL/GenBank/DDBJ databases">
        <authorList>
            <person name="Hao L."/>
        </authorList>
    </citation>
    <scope>NUCLEOTIDE SEQUENCE</scope>
</reference>
<feature type="domain" description="4Fe-4S ferredoxin-type" evidence="6">
    <location>
        <begin position="564"/>
        <end position="593"/>
    </location>
</feature>
<dbReference type="Pfam" id="PF00037">
    <property type="entry name" value="Fer4"/>
    <property type="match status" value="2"/>
</dbReference>
<dbReference type="InterPro" id="IPR011538">
    <property type="entry name" value="Nuo51_FMN-bd"/>
</dbReference>
<dbReference type="CDD" id="cd02980">
    <property type="entry name" value="TRX_Fd_family"/>
    <property type="match status" value="1"/>
</dbReference>
<gene>
    <name evidence="7" type="primary">hydB</name>
    <name evidence="7" type="ORF">SCFA_560027</name>
</gene>
<name>A0A485M321_9ZZZZ</name>
<dbReference type="Pfam" id="PF01257">
    <property type="entry name" value="2Fe-2S_thioredx"/>
    <property type="match status" value="1"/>
</dbReference>
<dbReference type="SUPFAM" id="SSF142019">
    <property type="entry name" value="Nqo1 FMN-binding domain-like"/>
    <property type="match status" value="1"/>
</dbReference>
<comment type="similarity">
    <text evidence="1">Belongs to the complex I 51 kDa subunit family.</text>
</comment>
<dbReference type="SUPFAM" id="SSF54862">
    <property type="entry name" value="4Fe-4S ferredoxins"/>
    <property type="match status" value="1"/>
</dbReference>
<dbReference type="FunFam" id="1.20.1440.230:FF:000002">
    <property type="entry name" value="NADH-quinone oxidoreductase subunit F"/>
    <property type="match status" value="1"/>
</dbReference>
<keyword evidence="7" id="KW-0560">Oxidoreductase</keyword>
<dbReference type="SUPFAM" id="SSF142984">
    <property type="entry name" value="Nqo1 middle domain-like"/>
    <property type="match status" value="1"/>
</dbReference>
<dbReference type="Gene3D" id="3.30.70.20">
    <property type="match status" value="1"/>
</dbReference>
<dbReference type="AlphaFoldDB" id="A0A485M321"/>
<accession>A0A485M321</accession>
<dbReference type="GO" id="GO:0046872">
    <property type="term" value="F:metal ion binding"/>
    <property type="evidence" value="ECO:0007669"/>
    <property type="project" value="UniProtKB-KW"/>
</dbReference>
<protein>
    <submittedName>
        <fullName evidence="7">Fe-hydrogenase beta subunit (NADP-reducing hydrogenase subunit HndC)</fullName>
        <ecNumber evidence="7">1.12.1.3</ecNumber>
    </submittedName>
</protein>
<dbReference type="FunFam" id="3.40.50.11540:FF:000001">
    <property type="entry name" value="NADH dehydrogenase [ubiquinone] flavoprotein 1, mitochondrial"/>
    <property type="match status" value="1"/>
</dbReference>
<dbReference type="Pfam" id="PF10589">
    <property type="entry name" value="NADH_4Fe-4S"/>
    <property type="match status" value="1"/>
</dbReference>
<dbReference type="InterPro" id="IPR001949">
    <property type="entry name" value="NADH-UbQ_OxRdtase_51kDa_CS"/>
</dbReference>
<keyword evidence="2" id="KW-0004">4Fe-4S</keyword>